<dbReference type="Proteomes" id="UP000326924">
    <property type="component" value="Unassembled WGS sequence"/>
</dbReference>
<feature type="compositionally biased region" description="Basic and acidic residues" evidence="1">
    <location>
        <begin position="46"/>
        <end position="62"/>
    </location>
</feature>
<feature type="compositionally biased region" description="Basic and acidic residues" evidence="1">
    <location>
        <begin position="92"/>
        <end position="109"/>
    </location>
</feature>
<feature type="region of interest" description="Disordered" evidence="1">
    <location>
        <begin position="22"/>
        <end position="65"/>
    </location>
</feature>
<proteinExistence type="predicted"/>
<evidence type="ECO:0000313" key="2">
    <source>
        <dbReference type="EMBL" id="KAA8900806.1"/>
    </source>
</evidence>
<protein>
    <submittedName>
        <fullName evidence="2">Uncharacterized protein</fullName>
    </submittedName>
</protein>
<keyword evidence="3" id="KW-1185">Reference proteome</keyword>
<gene>
    <name evidence="2" type="ORF">FN846DRAFT_126845</name>
</gene>
<dbReference type="EMBL" id="VXIS01000149">
    <property type="protein sequence ID" value="KAA8900806.1"/>
    <property type="molecule type" value="Genomic_DNA"/>
</dbReference>
<evidence type="ECO:0000313" key="3">
    <source>
        <dbReference type="Proteomes" id="UP000326924"/>
    </source>
</evidence>
<dbReference type="AlphaFoldDB" id="A0A5J5ES93"/>
<comment type="caution">
    <text evidence="2">The sequence shown here is derived from an EMBL/GenBank/DDBJ whole genome shotgun (WGS) entry which is preliminary data.</text>
</comment>
<dbReference type="InParanoid" id="A0A5J5ES93"/>
<sequence length="272" mass="30653">MVAIGSGISAASCGKEWKLGVLTSQKSRKQQGDGGGRIEGGRKRRRAEERSAAWRRDDELRSRSGSRGWWWRREYDSPSVFTQGRPGSGSRRSSEQEHGRPQGRREGSDRPLLVLARPPTRDTQKRQRSVRIYLPACIARKRKHRCTSHMVLVCLHVCPSQTPPPPRPHRHYLHYAPPLKACQALSLSFPVGQGQCTKQSPHPGCCFALALEPINLSGRLRLVLGHRHIRNSLQKQQRTHGPPARFPIWTCLPERGTSAQPQSPRIVILHIV</sequence>
<evidence type="ECO:0000256" key="1">
    <source>
        <dbReference type="SAM" id="MobiDB-lite"/>
    </source>
</evidence>
<organism evidence="2 3">
    <name type="scientific">Sphaerosporella brunnea</name>
    <dbReference type="NCBI Taxonomy" id="1250544"/>
    <lineage>
        <taxon>Eukaryota</taxon>
        <taxon>Fungi</taxon>
        <taxon>Dikarya</taxon>
        <taxon>Ascomycota</taxon>
        <taxon>Pezizomycotina</taxon>
        <taxon>Pezizomycetes</taxon>
        <taxon>Pezizales</taxon>
        <taxon>Pyronemataceae</taxon>
        <taxon>Sphaerosporella</taxon>
    </lineage>
</organism>
<feature type="region of interest" description="Disordered" evidence="1">
    <location>
        <begin position="80"/>
        <end position="127"/>
    </location>
</feature>
<accession>A0A5J5ES93</accession>
<reference evidence="2 3" key="1">
    <citation type="submission" date="2019-09" db="EMBL/GenBank/DDBJ databases">
        <title>Draft genome of the ectomycorrhizal ascomycete Sphaerosporella brunnea.</title>
        <authorList>
            <consortium name="DOE Joint Genome Institute"/>
            <person name="Benucci G.M."/>
            <person name="Marozzi G."/>
            <person name="Antonielli L."/>
            <person name="Sanchez S."/>
            <person name="Marco P."/>
            <person name="Wang X."/>
            <person name="Falini L.B."/>
            <person name="Barry K."/>
            <person name="Haridas S."/>
            <person name="Lipzen A."/>
            <person name="Labutti K."/>
            <person name="Grigoriev I.V."/>
            <person name="Murat C."/>
            <person name="Martin F."/>
            <person name="Albertini E."/>
            <person name="Donnini D."/>
            <person name="Bonito G."/>
        </authorList>
    </citation>
    <scope>NUCLEOTIDE SEQUENCE [LARGE SCALE GENOMIC DNA]</scope>
    <source>
        <strain evidence="2 3">Sb_GMNB300</strain>
    </source>
</reference>
<name>A0A5J5ES93_9PEZI</name>